<keyword evidence="3" id="KW-1185">Reference proteome</keyword>
<feature type="region of interest" description="Disordered" evidence="1">
    <location>
        <begin position="1"/>
        <end position="77"/>
    </location>
</feature>
<proteinExistence type="predicted"/>
<evidence type="ECO:0000313" key="2">
    <source>
        <dbReference type="EMBL" id="GAA2024130.1"/>
    </source>
</evidence>
<dbReference type="Proteomes" id="UP001501285">
    <property type="component" value="Unassembled WGS sequence"/>
</dbReference>
<protein>
    <submittedName>
        <fullName evidence="2">Uncharacterized protein</fullName>
    </submittedName>
</protein>
<organism evidence="2 3">
    <name type="scientific">Terrabacter terrae</name>
    <dbReference type="NCBI Taxonomy" id="318434"/>
    <lineage>
        <taxon>Bacteria</taxon>
        <taxon>Bacillati</taxon>
        <taxon>Actinomycetota</taxon>
        <taxon>Actinomycetes</taxon>
        <taxon>Micrococcales</taxon>
        <taxon>Intrasporangiaceae</taxon>
        <taxon>Terrabacter</taxon>
    </lineage>
</organism>
<reference evidence="2 3" key="1">
    <citation type="journal article" date="2019" name="Int. J. Syst. Evol. Microbiol.">
        <title>The Global Catalogue of Microorganisms (GCM) 10K type strain sequencing project: providing services to taxonomists for standard genome sequencing and annotation.</title>
        <authorList>
            <consortium name="The Broad Institute Genomics Platform"/>
            <consortium name="The Broad Institute Genome Sequencing Center for Infectious Disease"/>
            <person name="Wu L."/>
            <person name="Ma J."/>
        </authorList>
    </citation>
    <scope>NUCLEOTIDE SEQUENCE [LARGE SCALE GENOMIC DNA]</scope>
    <source>
        <strain evidence="2 3">JCM 14283</strain>
    </source>
</reference>
<sequence>MDTSTPSYPGTPDPSEFDGGQPDPVDDETPDVLFPDTLGAHGREEPLPRADEADALEQQTDAVPDSAAGDAEDERRD</sequence>
<name>A0ABN2TXF8_9MICO</name>
<evidence type="ECO:0000313" key="3">
    <source>
        <dbReference type="Proteomes" id="UP001501285"/>
    </source>
</evidence>
<evidence type="ECO:0000256" key="1">
    <source>
        <dbReference type="SAM" id="MobiDB-lite"/>
    </source>
</evidence>
<feature type="compositionally biased region" description="Basic and acidic residues" evidence="1">
    <location>
        <begin position="41"/>
        <end position="52"/>
    </location>
</feature>
<accession>A0ABN2TXF8</accession>
<dbReference type="RefSeq" id="WP_343989011.1">
    <property type="nucleotide sequence ID" value="NZ_BAAANB010000003.1"/>
</dbReference>
<dbReference type="EMBL" id="BAAANB010000003">
    <property type="protein sequence ID" value="GAA2024130.1"/>
    <property type="molecule type" value="Genomic_DNA"/>
</dbReference>
<comment type="caution">
    <text evidence="2">The sequence shown here is derived from an EMBL/GenBank/DDBJ whole genome shotgun (WGS) entry which is preliminary data.</text>
</comment>
<gene>
    <name evidence="2" type="ORF">GCM10009740_11950</name>
</gene>